<gene>
    <name evidence="1" type="ORF">HRbin17_00892</name>
</gene>
<evidence type="ECO:0000313" key="1">
    <source>
        <dbReference type="EMBL" id="GBC98380.1"/>
    </source>
</evidence>
<name>A0A2H5XB14_9BACT</name>
<evidence type="ECO:0000313" key="2">
    <source>
        <dbReference type="Proteomes" id="UP000236173"/>
    </source>
</evidence>
<sequence length="37" mass="4185">MGHLGAYGQKVARQPVSTPLRLSETLKARHFLRPLVR</sequence>
<dbReference type="EMBL" id="BEHT01000010">
    <property type="protein sequence ID" value="GBC98380.1"/>
    <property type="molecule type" value="Genomic_DNA"/>
</dbReference>
<proteinExistence type="predicted"/>
<dbReference type="Proteomes" id="UP000236173">
    <property type="component" value="Unassembled WGS sequence"/>
</dbReference>
<reference evidence="2" key="1">
    <citation type="submission" date="2017-09" db="EMBL/GenBank/DDBJ databases">
        <title>Metaegenomics of thermophilic ammonia-oxidizing enrichment culture.</title>
        <authorList>
            <person name="Kato S."/>
            <person name="Suzuki K."/>
        </authorList>
    </citation>
    <scope>NUCLEOTIDE SEQUENCE [LARGE SCALE GENOMIC DNA]</scope>
</reference>
<organism evidence="1 2">
    <name type="scientific">Candidatus Fervidibacter japonicus</name>
    <dbReference type="NCBI Taxonomy" id="2035412"/>
    <lineage>
        <taxon>Bacteria</taxon>
        <taxon>Candidatus Fervidibacterota</taxon>
        <taxon>Candidatus Fervidibacter</taxon>
    </lineage>
</organism>
<comment type="caution">
    <text evidence="1">The sequence shown here is derived from an EMBL/GenBank/DDBJ whole genome shotgun (WGS) entry which is preliminary data.</text>
</comment>
<protein>
    <submittedName>
        <fullName evidence="1">Uncharacterized protein</fullName>
    </submittedName>
</protein>
<dbReference type="AlphaFoldDB" id="A0A2H5XB14"/>
<accession>A0A2H5XB14</accession>